<comment type="caution">
    <text evidence="11">The sequence shown here is derived from an EMBL/GenBank/DDBJ whole genome shotgun (WGS) entry which is preliminary data.</text>
</comment>
<sequence length="378" mass="41758">MGQSTSTRSSRHDNASTRTLHSTSNISNRGSNRPVSFFQRVSDRFSSSHSRRRFARSRNTESTYTSGSSTTPSVRRATLEAARAAAAVTGPPALPSFIMQTPTQSSSGGNSITSATESIWNELISSPAFRESINTDNSSLRYLQVPLSRQQEVYTAAFGVPPRPPPPQSSSASSITAARSMHILVVEYSSPPENDIINTASTSDSLPRNRFLGLRRPRSELSTNSSTDTIQSMPLSAIRNHFRPENGQWRVYAVENQGGAIFSSFVRNDHPSDEEHPNEGDMPGRGYFSTYEDLLRLGNMLGTVRPLTTTQAAVDEAIPVADWSHDFKDESCLVCLDEFELKQPVRILKCQHVFHRECVDRWLCEAQNSCPVCRGVPV</sequence>
<dbReference type="PANTHER" id="PTHR22937">
    <property type="entry name" value="E3 UBIQUITIN-PROTEIN LIGASE RNF165"/>
    <property type="match status" value="1"/>
</dbReference>
<gene>
    <name evidence="11" type="ORF">MFLAVUS_010111</name>
</gene>
<dbReference type="InterPro" id="IPR045191">
    <property type="entry name" value="MBR1/2-like"/>
</dbReference>
<dbReference type="Proteomes" id="UP001473302">
    <property type="component" value="Unassembled WGS sequence"/>
</dbReference>
<evidence type="ECO:0000256" key="3">
    <source>
        <dbReference type="ARBA" id="ARBA00022679"/>
    </source>
</evidence>
<evidence type="ECO:0000256" key="9">
    <source>
        <dbReference type="SAM" id="MobiDB-lite"/>
    </source>
</evidence>
<feature type="domain" description="RING-type" evidence="10">
    <location>
        <begin position="332"/>
        <end position="374"/>
    </location>
</feature>
<keyword evidence="3" id="KW-0808">Transferase</keyword>
<evidence type="ECO:0000256" key="2">
    <source>
        <dbReference type="ARBA" id="ARBA00012483"/>
    </source>
</evidence>
<keyword evidence="4" id="KW-0479">Metal-binding</keyword>
<dbReference type="InterPro" id="IPR013083">
    <property type="entry name" value="Znf_RING/FYVE/PHD"/>
</dbReference>
<keyword evidence="7" id="KW-0862">Zinc</keyword>
<keyword evidence="5 8" id="KW-0863">Zinc-finger</keyword>
<name>A0ABP9ZBT1_9FUNG</name>
<feature type="compositionally biased region" description="Low complexity" evidence="9">
    <location>
        <begin position="60"/>
        <end position="74"/>
    </location>
</feature>
<evidence type="ECO:0000259" key="10">
    <source>
        <dbReference type="PROSITE" id="PS50089"/>
    </source>
</evidence>
<dbReference type="SUPFAM" id="SSF57850">
    <property type="entry name" value="RING/U-box"/>
    <property type="match status" value="1"/>
</dbReference>
<evidence type="ECO:0000256" key="4">
    <source>
        <dbReference type="ARBA" id="ARBA00022723"/>
    </source>
</evidence>
<feature type="region of interest" description="Disordered" evidence="9">
    <location>
        <begin position="93"/>
        <end position="113"/>
    </location>
</feature>
<feature type="compositionally biased region" description="Polar residues" evidence="9">
    <location>
        <begin position="16"/>
        <end position="34"/>
    </location>
</feature>
<protein>
    <recommendedName>
        <fullName evidence="2">RING-type E3 ubiquitin transferase</fullName>
        <ecNumber evidence="2">2.3.2.27</ecNumber>
    </recommendedName>
</protein>
<proteinExistence type="predicted"/>
<dbReference type="Pfam" id="PF13639">
    <property type="entry name" value="zf-RING_2"/>
    <property type="match status" value="1"/>
</dbReference>
<dbReference type="CDD" id="cd16454">
    <property type="entry name" value="RING-H2_PA-TM-RING"/>
    <property type="match status" value="1"/>
</dbReference>
<keyword evidence="6" id="KW-0833">Ubl conjugation pathway</keyword>
<dbReference type="SMART" id="SM00184">
    <property type="entry name" value="RING"/>
    <property type="match status" value="1"/>
</dbReference>
<dbReference type="Gene3D" id="3.30.40.10">
    <property type="entry name" value="Zinc/RING finger domain, C3HC4 (zinc finger)"/>
    <property type="match status" value="1"/>
</dbReference>
<keyword evidence="12" id="KW-1185">Reference proteome</keyword>
<accession>A0ABP9ZBT1</accession>
<evidence type="ECO:0000256" key="1">
    <source>
        <dbReference type="ARBA" id="ARBA00000900"/>
    </source>
</evidence>
<feature type="region of interest" description="Disordered" evidence="9">
    <location>
        <begin position="1"/>
        <end position="74"/>
    </location>
</feature>
<feature type="compositionally biased region" description="Polar residues" evidence="9">
    <location>
        <begin position="98"/>
        <end position="113"/>
    </location>
</feature>
<dbReference type="EMBL" id="BAABUK010000033">
    <property type="protein sequence ID" value="GAA5816581.1"/>
    <property type="molecule type" value="Genomic_DNA"/>
</dbReference>
<evidence type="ECO:0000256" key="7">
    <source>
        <dbReference type="ARBA" id="ARBA00022833"/>
    </source>
</evidence>
<evidence type="ECO:0000256" key="6">
    <source>
        <dbReference type="ARBA" id="ARBA00022786"/>
    </source>
</evidence>
<dbReference type="EC" id="2.3.2.27" evidence="2"/>
<comment type="catalytic activity">
    <reaction evidence="1">
        <text>S-ubiquitinyl-[E2 ubiquitin-conjugating enzyme]-L-cysteine + [acceptor protein]-L-lysine = [E2 ubiquitin-conjugating enzyme]-L-cysteine + N(6)-ubiquitinyl-[acceptor protein]-L-lysine.</text>
        <dbReference type="EC" id="2.3.2.27"/>
    </reaction>
</comment>
<organism evidence="11 12">
    <name type="scientific">Mucor flavus</name>
    <dbReference type="NCBI Taxonomy" id="439312"/>
    <lineage>
        <taxon>Eukaryota</taxon>
        <taxon>Fungi</taxon>
        <taxon>Fungi incertae sedis</taxon>
        <taxon>Mucoromycota</taxon>
        <taxon>Mucoromycotina</taxon>
        <taxon>Mucoromycetes</taxon>
        <taxon>Mucorales</taxon>
        <taxon>Mucorineae</taxon>
        <taxon>Mucoraceae</taxon>
        <taxon>Mucor</taxon>
    </lineage>
</organism>
<evidence type="ECO:0000313" key="12">
    <source>
        <dbReference type="Proteomes" id="UP001473302"/>
    </source>
</evidence>
<evidence type="ECO:0000313" key="11">
    <source>
        <dbReference type="EMBL" id="GAA5816581.1"/>
    </source>
</evidence>
<dbReference type="InterPro" id="IPR001841">
    <property type="entry name" value="Znf_RING"/>
</dbReference>
<evidence type="ECO:0000256" key="5">
    <source>
        <dbReference type="ARBA" id="ARBA00022771"/>
    </source>
</evidence>
<reference evidence="11 12" key="1">
    <citation type="submission" date="2024-04" db="EMBL/GenBank/DDBJ databases">
        <title>genome sequences of Mucor flavus KT1a and Helicostylum pulchrum KT1b strains isolated from the surface of a dry-aged beef.</title>
        <authorList>
            <person name="Toyotome T."/>
            <person name="Hosono M."/>
            <person name="Torimaru M."/>
            <person name="Fukuda K."/>
            <person name="Mikami N."/>
        </authorList>
    </citation>
    <scope>NUCLEOTIDE SEQUENCE [LARGE SCALE GENOMIC DNA]</scope>
    <source>
        <strain evidence="11 12">KT1a</strain>
    </source>
</reference>
<evidence type="ECO:0000256" key="8">
    <source>
        <dbReference type="PROSITE-ProRule" id="PRU00175"/>
    </source>
</evidence>
<dbReference type="PROSITE" id="PS50089">
    <property type="entry name" value="ZF_RING_2"/>
    <property type="match status" value="1"/>
</dbReference>
<dbReference type="PANTHER" id="PTHR22937:SF65">
    <property type="entry name" value="E3 UBIQUITIN-PROTEIN LIGASE ARK2C"/>
    <property type="match status" value="1"/>
</dbReference>